<keyword evidence="1" id="KW-0732">Signal</keyword>
<reference evidence="2 3" key="1">
    <citation type="submission" date="2015-02" db="EMBL/GenBank/DDBJ databases">
        <authorList>
            <person name="Ju K.-S."/>
            <person name="Doroghazi J.R."/>
            <person name="Metcalf W."/>
        </authorList>
    </citation>
    <scope>NUCLEOTIDE SEQUENCE [LARGE SCALE GENOMIC DNA]</scope>
    <source>
        <strain evidence="2 3">NRRL B-16140</strain>
    </source>
</reference>
<gene>
    <name evidence="2" type="ORF">UK23_45025</name>
</gene>
<comment type="caution">
    <text evidence="2">The sequence shown here is derived from an EMBL/GenBank/DDBJ whole genome shotgun (WGS) entry which is preliminary data.</text>
</comment>
<name>A0A0F0GGC8_LENAE</name>
<evidence type="ECO:0008006" key="4">
    <source>
        <dbReference type="Google" id="ProtNLM"/>
    </source>
</evidence>
<evidence type="ECO:0000313" key="3">
    <source>
        <dbReference type="Proteomes" id="UP000033393"/>
    </source>
</evidence>
<dbReference type="RefSeq" id="WP_052685619.1">
    <property type="nucleotide sequence ID" value="NZ_JYJG01000505.1"/>
</dbReference>
<dbReference type="EMBL" id="JYJG01000505">
    <property type="protein sequence ID" value="KJK33719.1"/>
    <property type="molecule type" value="Genomic_DNA"/>
</dbReference>
<feature type="signal peptide" evidence="1">
    <location>
        <begin position="1"/>
        <end position="23"/>
    </location>
</feature>
<dbReference type="Proteomes" id="UP000033393">
    <property type="component" value="Unassembled WGS sequence"/>
</dbReference>
<dbReference type="AlphaFoldDB" id="A0A0F0GGC8"/>
<evidence type="ECO:0000256" key="1">
    <source>
        <dbReference type="SAM" id="SignalP"/>
    </source>
</evidence>
<proteinExistence type="predicted"/>
<dbReference type="PATRIC" id="fig|68170.10.peg.2323"/>
<dbReference type="OrthoDB" id="5185278at2"/>
<keyword evidence="3" id="KW-1185">Reference proteome</keyword>
<evidence type="ECO:0000313" key="2">
    <source>
        <dbReference type="EMBL" id="KJK33719.1"/>
    </source>
</evidence>
<organism evidence="2 3">
    <name type="scientific">Lentzea aerocolonigenes</name>
    <name type="common">Lechevalieria aerocolonigenes</name>
    <name type="synonym">Saccharothrix aerocolonigenes</name>
    <dbReference type="NCBI Taxonomy" id="68170"/>
    <lineage>
        <taxon>Bacteria</taxon>
        <taxon>Bacillati</taxon>
        <taxon>Actinomycetota</taxon>
        <taxon>Actinomycetes</taxon>
        <taxon>Pseudonocardiales</taxon>
        <taxon>Pseudonocardiaceae</taxon>
        <taxon>Lentzea</taxon>
    </lineage>
</organism>
<sequence length="172" mass="17246">MNKTIAGVSIAALLTAATLPLLAATASANPSDKPCDPSGLVVSVTKDPTSAAGQQAYIVHYAAAGPHTNCSLQGAPTAVTFTKGSGHSEADGSNIQVVPDDPYSVPVPVNVQPGKPAESRILMASQAPVTFQPSVVNLNLPVAGGGYSVTVAWPAGLPLRGDHVELTNVSAA</sequence>
<accession>A0A0F0GGC8</accession>
<protein>
    <recommendedName>
        <fullName evidence="4">Lipoprotein</fullName>
    </recommendedName>
</protein>
<feature type="chain" id="PRO_5039593951" description="Lipoprotein" evidence="1">
    <location>
        <begin position="24"/>
        <end position="172"/>
    </location>
</feature>